<protein>
    <recommendedName>
        <fullName evidence="3">N-acetyltransferase domain-containing protein</fullName>
    </recommendedName>
</protein>
<dbReference type="Gene3D" id="3.40.630.30">
    <property type="match status" value="1"/>
</dbReference>
<dbReference type="PROSITE" id="PS51186">
    <property type="entry name" value="GNAT"/>
    <property type="match status" value="1"/>
</dbReference>
<evidence type="ECO:0000313" key="4">
    <source>
        <dbReference type="EMBL" id="OGG11732.1"/>
    </source>
</evidence>
<comment type="caution">
    <text evidence="4">The sequence shown here is derived from an EMBL/GenBank/DDBJ whole genome shotgun (WGS) entry which is preliminary data.</text>
</comment>
<gene>
    <name evidence="4" type="ORF">A2Z00_01360</name>
</gene>
<feature type="domain" description="N-acetyltransferase" evidence="3">
    <location>
        <begin position="4"/>
        <end position="154"/>
    </location>
</feature>
<proteinExistence type="predicted"/>
<keyword evidence="2" id="KW-0012">Acyltransferase</keyword>
<dbReference type="InterPro" id="IPR000182">
    <property type="entry name" value="GNAT_dom"/>
</dbReference>
<dbReference type="AlphaFoldDB" id="A0A1F5ZHY5"/>
<evidence type="ECO:0000256" key="1">
    <source>
        <dbReference type="ARBA" id="ARBA00022679"/>
    </source>
</evidence>
<evidence type="ECO:0000256" key="2">
    <source>
        <dbReference type="ARBA" id="ARBA00023315"/>
    </source>
</evidence>
<evidence type="ECO:0000313" key="5">
    <source>
        <dbReference type="Proteomes" id="UP000177268"/>
    </source>
</evidence>
<dbReference type="InterPro" id="IPR050680">
    <property type="entry name" value="YpeA/RimI_acetyltransf"/>
</dbReference>
<dbReference type="PANTHER" id="PTHR43420">
    <property type="entry name" value="ACETYLTRANSFERASE"/>
    <property type="match status" value="1"/>
</dbReference>
<dbReference type="SUPFAM" id="SSF55729">
    <property type="entry name" value="Acyl-CoA N-acyltransferases (Nat)"/>
    <property type="match status" value="1"/>
</dbReference>
<accession>A0A1F5ZHY5</accession>
<dbReference type="CDD" id="cd04301">
    <property type="entry name" value="NAT_SF"/>
    <property type="match status" value="1"/>
</dbReference>
<dbReference type="GO" id="GO:0016747">
    <property type="term" value="F:acyltransferase activity, transferring groups other than amino-acyl groups"/>
    <property type="evidence" value="ECO:0007669"/>
    <property type="project" value="InterPro"/>
</dbReference>
<dbReference type="STRING" id="1798370.A2Z00_01360"/>
<dbReference type="InterPro" id="IPR016181">
    <property type="entry name" value="Acyl_CoA_acyltransferase"/>
</dbReference>
<evidence type="ECO:0000259" key="3">
    <source>
        <dbReference type="PROSITE" id="PS51186"/>
    </source>
</evidence>
<dbReference type="Pfam" id="PF00583">
    <property type="entry name" value="Acetyltransf_1"/>
    <property type="match status" value="1"/>
</dbReference>
<reference evidence="4 5" key="1">
    <citation type="journal article" date="2016" name="Nat. Commun.">
        <title>Thousands of microbial genomes shed light on interconnected biogeochemical processes in an aquifer system.</title>
        <authorList>
            <person name="Anantharaman K."/>
            <person name="Brown C.T."/>
            <person name="Hug L.A."/>
            <person name="Sharon I."/>
            <person name="Castelle C.J."/>
            <person name="Probst A.J."/>
            <person name="Thomas B.C."/>
            <person name="Singh A."/>
            <person name="Wilkins M.J."/>
            <person name="Karaoz U."/>
            <person name="Brodie E.L."/>
            <person name="Williams K.H."/>
            <person name="Hubbard S.S."/>
            <person name="Banfield J.F."/>
        </authorList>
    </citation>
    <scope>NUCLEOTIDE SEQUENCE [LARGE SCALE GENOMIC DNA]</scope>
</reference>
<dbReference type="PANTHER" id="PTHR43420:SF41">
    <property type="entry name" value="IAA ACETYLTRANSFERASE"/>
    <property type="match status" value="1"/>
</dbReference>
<name>A0A1F5ZHY5_9BACT</name>
<dbReference type="Proteomes" id="UP000177268">
    <property type="component" value="Unassembled WGS sequence"/>
</dbReference>
<sequence>METFKIREKLPSEDIPWDLLLMADPSRKAIQEYLDNSEIYLAFIGDELVGVSVISQEQNNVAELKNIAVHEKHRRKGFGKRLIEHAIELAKSKNAIRIDVGTGNSSGLQLALYQKCGFVICGVEKGFFLKNYKEPIFENGIQCVDMIRLSFDLKNVIKR</sequence>
<keyword evidence="1" id="KW-0808">Transferase</keyword>
<organism evidence="4 5">
    <name type="scientific">Candidatus Gottesmanbacteria bacterium RBG_13_45_10</name>
    <dbReference type="NCBI Taxonomy" id="1798370"/>
    <lineage>
        <taxon>Bacteria</taxon>
        <taxon>Candidatus Gottesmaniibacteriota</taxon>
    </lineage>
</organism>
<dbReference type="EMBL" id="MFIZ01000017">
    <property type="protein sequence ID" value="OGG11732.1"/>
    <property type="molecule type" value="Genomic_DNA"/>
</dbReference>